<dbReference type="EMBL" id="JYDT01000150">
    <property type="protein sequence ID" value="KRY83128.1"/>
    <property type="molecule type" value="Genomic_DNA"/>
</dbReference>
<accession>A0A0V1FAX4</accession>
<name>A0A0V1FAX4_TRIPS</name>
<proteinExistence type="predicted"/>
<gene>
    <name evidence="1" type="ORF">T4D_5444</name>
</gene>
<evidence type="ECO:0000313" key="1">
    <source>
        <dbReference type="EMBL" id="KRY83128.1"/>
    </source>
</evidence>
<sequence length="112" mass="12680">MDMHFHSTAFGKHVMIDPMTPRLSAHRSTDEHDSCSSWCLLEQRNKSRLLGGRDNEECGKGWKGKQSARATTAICTTGNITQNVEEIHLFFQYDVGIAIVRTIKNKLFSVIQ</sequence>
<organism evidence="1 2">
    <name type="scientific">Trichinella pseudospiralis</name>
    <name type="common">Parasitic roundworm</name>
    <dbReference type="NCBI Taxonomy" id="6337"/>
    <lineage>
        <taxon>Eukaryota</taxon>
        <taxon>Metazoa</taxon>
        <taxon>Ecdysozoa</taxon>
        <taxon>Nematoda</taxon>
        <taxon>Enoplea</taxon>
        <taxon>Dorylaimia</taxon>
        <taxon>Trichinellida</taxon>
        <taxon>Trichinellidae</taxon>
        <taxon>Trichinella</taxon>
    </lineage>
</organism>
<protein>
    <submittedName>
        <fullName evidence="1">Uncharacterized protein</fullName>
    </submittedName>
</protein>
<comment type="caution">
    <text evidence="1">The sequence shown here is derived from an EMBL/GenBank/DDBJ whole genome shotgun (WGS) entry which is preliminary data.</text>
</comment>
<dbReference type="AlphaFoldDB" id="A0A0V1FAX4"/>
<dbReference type="Proteomes" id="UP000054995">
    <property type="component" value="Unassembled WGS sequence"/>
</dbReference>
<reference evidence="1 2" key="1">
    <citation type="submission" date="2015-01" db="EMBL/GenBank/DDBJ databases">
        <title>Evolution of Trichinella species and genotypes.</title>
        <authorList>
            <person name="Korhonen P.K."/>
            <person name="Edoardo P."/>
            <person name="Giuseppe L.R."/>
            <person name="Gasser R.B."/>
        </authorList>
    </citation>
    <scope>NUCLEOTIDE SEQUENCE [LARGE SCALE GENOMIC DNA]</scope>
    <source>
        <strain evidence="1">ISS470</strain>
    </source>
</reference>
<keyword evidence="2" id="KW-1185">Reference proteome</keyword>
<evidence type="ECO:0000313" key="2">
    <source>
        <dbReference type="Proteomes" id="UP000054995"/>
    </source>
</evidence>